<organism evidence="2 3">
    <name type="scientific">Haemaphysalis longicornis</name>
    <name type="common">Bush tick</name>
    <dbReference type="NCBI Taxonomy" id="44386"/>
    <lineage>
        <taxon>Eukaryota</taxon>
        <taxon>Metazoa</taxon>
        <taxon>Ecdysozoa</taxon>
        <taxon>Arthropoda</taxon>
        <taxon>Chelicerata</taxon>
        <taxon>Arachnida</taxon>
        <taxon>Acari</taxon>
        <taxon>Parasitiformes</taxon>
        <taxon>Ixodida</taxon>
        <taxon>Ixodoidea</taxon>
        <taxon>Ixodidae</taxon>
        <taxon>Haemaphysalinae</taxon>
        <taxon>Haemaphysalis</taxon>
    </lineage>
</organism>
<accession>A0A9J6FD25</accession>
<dbReference type="AlphaFoldDB" id="A0A9J6FD25"/>
<reference evidence="2 3" key="1">
    <citation type="journal article" date="2020" name="Cell">
        <title>Large-Scale Comparative Analyses of Tick Genomes Elucidate Their Genetic Diversity and Vector Capacities.</title>
        <authorList>
            <consortium name="Tick Genome and Microbiome Consortium (TIGMIC)"/>
            <person name="Jia N."/>
            <person name="Wang J."/>
            <person name="Shi W."/>
            <person name="Du L."/>
            <person name="Sun Y."/>
            <person name="Zhan W."/>
            <person name="Jiang J.F."/>
            <person name="Wang Q."/>
            <person name="Zhang B."/>
            <person name="Ji P."/>
            <person name="Bell-Sakyi L."/>
            <person name="Cui X.M."/>
            <person name="Yuan T.T."/>
            <person name="Jiang B.G."/>
            <person name="Yang W.F."/>
            <person name="Lam T.T."/>
            <person name="Chang Q.C."/>
            <person name="Ding S.J."/>
            <person name="Wang X.J."/>
            <person name="Zhu J.G."/>
            <person name="Ruan X.D."/>
            <person name="Zhao L."/>
            <person name="Wei J.T."/>
            <person name="Ye R.Z."/>
            <person name="Que T.C."/>
            <person name="Du C.H."/>
            <person name="Zhou Y.H."/>
            <person name="Cheng J.X."/>
            <person name="Dai P.F."/>
            <person name="Guo W.B."/>
            <person name="Han X.H."/>
            <person name="Huang E.J."/>
            <person name="Li L.F."/>
            <person name="Wei W."/>
            <person name="Gao Y.C."/>
            <person name="Liu J.Z."/>
            <person name="Shao H.Z."/>
            <person name="Wang X."/>
            <person name="Wang C.C."/>
            <person name="Yang T.C."/>
            <person name="Huo Q.B."/>
            <person name="Li W."/>
            <person name="Chen H.Y."/>
            <person name="Chen S.E."/>
            <person name="Zhou L.G."/>
            <person name="Ni X.B."/>
            <person name="Tian J.H."/>
            <person name="Sheng Y."/>
            <person name="Liu T."/>
            <person name="Pan Y.S."/>
            <person name="Xia L.Y."/>
            <person name="Li J."/>
            <person name="Zhao F."/>
            <person name="Cao W.C."/>
        </authorList>
    </citation>
    <scope>NUCLEOTIDE SEQUENCE [LARGE SCALE GENOMIC DNA]</scope>
    <source>
        <strain evidence="2">HaeL-2018</strain>
    </source>
</reference>
<feature type="region of interest" description="Disordered" evidence="1">
    <location>
        <begin position="1"/>
        <end position="91"/>
    </location>
</feature>
<name>A0A9J6FD25_HAELO</name>
<proteinExistence type="predicted"/>
<feature type="compositionally biased region" description="Basic residues" evidence="1">
    <location>
        <begin position="73"/>
        <end position="86"/>
    </location>
</feature>
<evidence type="ECO:0000256" key="1">
    <source>
        <dbReference type="SAM" id="MobiDB-lite"/>
    </source>
</evidence>
<dbReference type="EMBL" id="JABSTR010000001">
    <property type="protein sequence ID" value="KAH9360703.1"/>
    <property type="molecule type" value="Genomic_DNA"/>
</dbReference>
<feature type="compositionally biased region" description="Basic and acidic residues" evidence="1">
    <location>
        <begin position="51"/>
        <end position="72"/>
    </location>
</feature>
<comment type="caution">
    <text evidence="2">The sequence shown here is derived from an EMBL/GenBank/DDBJ whole genome shotgun (WGS) entry which is preliminary data.</text>
</comment>
<gene>
    <name evidence="2" type="ORF">HPB48_020488</name>
</gene>
<dbReference type="VEuPathDB" id="VectorBase:HLOH_049615"/>
<keyword evidence="3" id="KW-1185">Reference proteome</keyword>
<dbReference type="Proteomes" id="UP000821853">
    <property type="component" value="Chromosome 1"/>
</dbReference>
<protein>
    <submittedName>
        <fullName evidence="2">Uncharacterized protein</fullName>
    </submittedName>
</protein>
<evidence type="ECO:0000313" key="2">
    <source>
        <dbReference type="EMBL" id="KAH9360703.1"/>
    </source>
</evidence>
<evidence type="ECO:0000313" key="3">
    <source>
        <dbReference type="Proteomes" id="UP000821853"/>
    </source>
</evidence>
<sequence>MEVNEMEDAGDHVGRTAGRMTVRVRGTTIDEHSRLARRRKNTRDGSSLPDVDEKKSEESTYKDGPPGKDRQSQQHRPRSPGKRSHATRAQITQRANIKLARTARMPNLPENDHKIIVRPRCGFALGRQDLLEFVAAMAASAQIPLEETLKDTVCLLT</sequence>